<reference evidence="6" key="2">
    <citation type="submission" date="2023-06" db="EMBL/GenBank/DDBJ databases">
        <authorList>
            <consortium name="Lawrence Berkeley National Laboratory"/>
            <person name="Haridas S."/>
            <person name="Hensen N."/>
            <person name="Bonometti L."/>
            <person name="Westerberg I."/>
            <person name="Brannstrom I.O."/>
            <person name="Guillou S."/>
            <person name="Cros-Aarteil S."/>
            <person name="Calhoun S."/>
            <person name="Kuo A."/>
            <person name="Mondo S."/>
            <person name="Pangilinan J."/>
            <person name="Riley R."/>
            <person name="Labutti K."/>
            <person name="Andreopoulos B."/>
            <person name="Lipzen A."/>
            <person name="Chen C."/>
            <person name="Yanf M."/>
            <person name="Daum C."/>
            <person name="Ng V."/>
            <person name="Clum A."/>
            <person name="Steindorff A."/>
            <person name="Ohm R."/>
            <person name="Martin F."/>
            <person name="Silar P."/>
            <person name="Natvig D."/>
            <person name="Lalanne C."/>
            <person name="Gautier V."/>
            <person name="Ament-Velasquez S.L."/>
            <person name="Kruys A."/>
            <person name="Hutchinson M.I."/>
            <person name="Powell A.J."/>
            <person name="Barry K."/>
            <person name="Miller A.N."/>
            <person name="Grigoriev I.V."/>
            <person name="Debuchy R."/>
            <person name="Gladieux P."/>
            <person name="Thoren M.H."/>
            <person name="Johannesson H."/>
        </authorList>
    </citation>
    <scope>NUCLEOTIDE SEQUENCE</scope>
    <source>
        <strain evidence="6">CBS 955.72</strain>
    </source>
</reference>
<organism evidence="6 7">
    <name type="scientific">Lasiosphaeria hispida</name>
    <dbReference type="NCBI Taxonomy" id="260671"/>
    <lineage>
        <taxon>Eukaryota</taxon>
        <taxon>Fungi</taxon>
        <taxon>Dikarya</taxon>
        <taxon>Ascomycota</taxon>
        <taxon>Pezizomycotina</taxon>
        <taxon>Sordariomycetes</taxon>
        <taxon>Sordariomycetidae</taxon>
        <taxon>Sordariales</taxon>
        <taxon>Lasiosphaeriaceae</taxon>
        <taxon>Lasiosphaeria</taxon>
    </lineage>
</organism>
<dbReference type="GO" id="GO:0003677">
    <property type="term" value="F:DNA binding"/>
    <property type="evidence" value="ECO:0007669"/>
    <property type="project" value="InterPro"/>
</dbReference>
<dbReference type="SUPFAM" id="SSF57701">
    <property type="entry name" value="Zn2/Cys6 DNA-binding domain"/>
    <property type="match status" value="1"/>
</dbReference>
<dbReference type="CDD" id="cd00067">
    <property type="entry name" value="GAL4"/>
    <property type="match status" value="1"/>
</dbReference>
<accession>A0AAJ0HAQ7</accession>
<protein>
    <recommendedName>
        <fullName evidence="5">Zn(2)-C6 fungal-type domain-containing protein</fullName>
    </recommendedName>
</protein>
<dbReference type="SMART" id="SM00906">
    <property type="entry name" value="Fungal_trans"/>
    <property type="match status" value="1"/>
</dbReference>
<feature type="region of interest" description="Disordered" evidence="4">
    <location>
        <begin position="728"/>
        <end position="759"/>
    </location>
</feature>
<reference evidence="6" key="1">
    <citation type="journal article" date="2023" name="Mol. Phylogenet. Evol.">
        <title>Genome-scale phylogeny and comparative genomics of the fungal order Sordariales.</title>
        <authorList>
            <person name="Hensen N."/>
            <person name="Bonometti L."/>
            <person name="Westerberg I."/>
            <person name="Brannstrom I.O."/>
            <person name="Guillou S."/>
            <person name="Cros-Aarteil S."/>
            <person name="Calhoun S."/>
            <person name="Haridas S."/>
            <person name="Kuo A."/>
            <person name="Mondo S."/>
            <person name="Pangilinan J."/>
            <person name="Riley R."/>
            <person name="LaButti K."/>
            <person name="Andreopoulos B."/>
            <person name="Lipzen A."/>
            <person name="Chen C."/>
            <person name="Yan M."/>
            <person name="Daum C."/>
            <person name="Ng V."/>
            <person name="Clum A."/>
            <person name="Steindorff A."/>
            <person name="Ohm R.A."/>
            <person name="Martin F."/>
            <person name="Silar P."/>
            <person name="Natvig D.O."/>
            <person name="Lalanne C."/>
            <person name="Gautier V."/>
            <person name="Ament-Velasquez S.L."/>
            <person name="Kruys A."/>
            <person name="Hutchinson M.I."/>
            <person name="Powell A.J."/>
            <person name="Barry K."/>
            <person name="Miller A.N."/>
            <person name="Grigoriev I.V."/>
            <person name="Debuchy R."/>
            <person name="Gladieux P."/>
            <person name="Hiltunen Thoren M."/>
            <person name="Johannesson H."/>
        </authorList>
    </citation>
    <scope>NUCLEOTIDE SEQUENCE</scope>
    <source>
        <strain evidence="6">CBS 955.72</strain>
    </source>
</reference>
<keyword evidence="7" id="KW-1185">Reference proteome</keyword>
<evidence type="ECO:0000313" key="6">
    <source>
        <dbReference type="EMBL" id="KAK3345880.1"/>
    </source>
</evidence>
<feature type="region of interest" description="Disordered" evidence="4">
    <location>
        <begin position="694"/>
        <end position="715"/>
    </location>
</feature>
<evidence type="ECO:0000256" key="2">
    <source>
        <dbReference type="ARBA" id="ARBA00022723"/>
    </source>
</evidence>
<dbReference type="PANTHER" id="PTHR31001:SF49">
    <property type="entry name" value="ZN(II)2CYS6 TRANSCRIPTION FACTOR (EUROFUNG)"/>
    <property type="match status" value="1"/>
</dbReference>
<keyword evidence="2" id="KW-0479">Metal-binding</keyword>
<proteinExistence type="predicted"/>
<dbReference type="SMART" id="SM00066">
    <property type="entry name" value="GAL4"/>
    <property type="match status" value="1"/>
</dbReference>
<dbReference type="Pfam" id="PF04082">
    <property type="entry name" value="Fungal_trans"/>
    <property type="match status" value="1"/>
</dbReference>
<dbReference type="GO" id="GO:0000981">
    <property type="term" value="F:DNA-binding transcription factor activity, RNA polymerase II-specific"/>
    <property type="evidence" value="ECO:0007669"/>
    <property type="project" value="InterPro"/>
</dbReference>
<feature type="compositionally biased region" description="Low complexity" evidence="4">
    <location>
        <begin position="696"/>
        <end position="710"/>
    </location>
</feature>
<dbReference type="Proteomes" id="UP001275084">
    <property type="component" value="Unassembled WGS sequence"/>
</dbReference>
<feature type="domain" description="Zn(2)-C6 fungal-type" evidence="5">
    <location>
        <begin position="36"/>
        <end position="67"/>
    </location>
</feature>
<evidence type="ECO:0000259" key="5">
    <source>
        <dbReference type="PROSITE" id="PS50048"/>
    </source>
</evidence>
<feature type="region of interest" description="Disordered" evidence="4">
    <location>
        <begin position="1"/>
        <end position="30"/>
    </location>
</feature>
<dbReference type="Gene3D" id="4.10.240.10">
    <property type="entry name" value="Zn(2)-C6 fungal-type DNA-binding domain"/>
    <property type="match status" value="1"/>
</dbReference>
<evidence type="ECO:0000313" key="7">
    <source>
        <dbReference type="Proteomes" id="UP001275084"/>
    </source>
</evidence>
<feature type="region of interest" description="Disordered" evidence="4">
    <location>
        <begin position="128"/>
        <end position="157"/>
    </location>
</feature>
<keyword evidence="3" id="KW-0539">Nucleus</keyword>
<gene>
    <name evidence="6" type="ORF">B0T25DRAFT_265324</name>
</gene>
<dbReference type="Pfam" id="PF00172">
    <property type="entry name" value="Zn_clus"/>
    <property type="match status" value="1"/>
</dbReference>
<sequence length="825" mass="93156">MDAVTNGNGNVGGDYSFASSDLSTPEQKKRNRIRFSCTTCRDKKLKCNRQSPCDQCEKRDITSTCRFVPYENPSRRTPPSAARNARDASTVASAVGLAAPRAKAPLGESALIARLKHLEHIVLVLKSQRRESADSPSDSSPAPGPSLTPAAADPKLDKPEQFPQDWLLYGKKATLTPDQRYVDSATWESVLDDITTLTRDLKTEDEPYDECAQVVDHHVDDHISALQGPVLLLGGFPRMTTAEMVALLPPRIVVDRMLARFFQTREHAWMMFHIPTFMKYYKLFWETPHKVTYTWIGLLFALCAHSSLYSIMANEELPGNMGDPHQLFDEFRVRAAQCLTLADYTKPGHYKVQAMILYFGTEFLRRNEAMLGTSTLLSITIRLAMHMGMHRDPKHYPGMTPYDGEMRRRMWTLLREIDLLVSFQFGLPPNITAGSYDTEPPRNIHDEDFDEDSKELPPARPETERTVSLLTVVKARMMDVFATITAAIGSREPISYAEIMRIDKMLKDAHDKIPPILQYRPFRDSIADPVDVIMQRYWLELLYQKSRAVLHRKYMCLGRRDNRYMYSRKTSIDAAMHTLRHQYDIHYEIQTGGRLSSNRWFMDSLSVHDFLLADMILCLELSYLKAKEKSPDATELAVKAFSGDTCPDVLTKDQIMEILATSRSIWQMSKNNNAEASRAYHILSKLLTLSTGDTYESSPESTSSPNETASWPPLPFYSQVQTGSNLFSSSSGAELSSHSPSSNSSTWTPSTSSNGQAGRAQLPTAWTFDVPSLNTADIPPLDGLDGLVDPSLPGLNYDWTLWDNRVQNMSIESDQIPWDTFFQTS</sequence>
<evidence type="ECO:0000256" key="3">
    <source>
        <dbReference type="ARBA" id="ARBA00023242"/>
    </source>
</evidence>
<dbReference type="InterPro" id="IPR001138">
    <property type="entry name" value="Zn2Cys6_DnaBD"/>
</dbReference>
<evidence type="ECO:0000256" key="1">
    <source>
        <dbReference type="ARBA" id="ARBA00004123"/>
    </source>
</evidence>
<dbReference type="InterPro" id="IPR036864">
    <property type="entry name" value="Zn2-C6_fun-type_DNA-bd_sf"/>
</dbReference>
<dbReference type="AlphaFoldDB" id="A0AAJ0HAQ7"/>
<dbReference type="PROSITE" id="PS00463">
    <property type="entry name" value="ZN2_CY6_FUNGAL_1"/>
    <property type="match status" value="1"/>
</dbReference>
<dbReference type="EMBL" id="JAUIQD010000006">
    <property type="protein sequence ID" value="KAK3345880.1"/>
    <property type="molecule type" value="Genomic_DNA"/>
</dbReference>
<comment type="caution">
    <text evidence="6">The sequence shown here is derived from an EMBL/GenBank/DDBJ whole genome shotgun (WGS) entry which is preliminary data.</text>
</comment>
<feature type="region of interest" description="Disordered" evidence="4">
    <location>
        <begin position="434"/>
        <end position="461"/>
    </location>
</feature>
<dbReference type="GO" id="GO:0008270">
    <property type="term" value="F:zinc ion binding"/>
    <property type="evidence" value="ECO:0007669"/>
    <property type="project" value="InterPro"/>
</dbReference>
<evidence type="ECO:0000256" key="4">
    <source>
        <dbReference type="SAM" id="MobiDB-lite"/>
    </source>
</evidence>
<dbReference type="InterPro" id="IPR007219">
    <property type="entry name" value="XnlR_reg_dom"/>
</dbReference>
<dbReference type="GO" id="GO:0006351">
    <property type="term" value="P:DNA-templated transcription"/>
    <property type="evidence" value="ECO:0007669"/>
    <property type="project" value="InterPro"/>
</dbReference>
<dbReference type="PROSITE" id="PS50048">
    <property type="entry name" value="ZN2_CY6_FUNGAL_2"/>
    <property type="match status" value="1"/>
</dbReference>
<dbReference type="PANTHER" id="PTHR31001">
    <property type="entry name" value="UNCHARACTERIZED TRANSCRIPTIONAL REGULATORY PROTEIN"/>
    <property type="match status" value="1"/>
</dbReference>
<name>A0AAJ0HAQ7_9PEZI</name>
<comment type="subcellular location">
    <subcellularLocation>
        <location evidence="1">Nucleus</location>
    </subcellularLocation>
</comment>
<feature type="compositionally biased region" description="Low complexity" evidence="4">
    <location>
        <begin position="728"/>
        <end position="754"/>
    </location>
</feature>
<dbReference type="CDD" id="cd12148">
    <property type="entry name" value="fungal_TF_MHR"/>
    <property type="match status" value="1"/>
</dbReference>
<dbReference type="InterPro" id="IPR050613">
    <property type="entry name" value="Sec_Metabolite_Reg"/>
</dbReference>
<dbReference type="GO" id="GO:0005634">
    <property type="term" value="C:nucleus"/>
    <property type="evidence" value="ECO:0007669"/>
    <property type="project" value="UniProtKB-SubCell"/>
</dbReference>